<dbReference type="Gene3D" id="1.10.30.50">
    <property type="match status" value="1"/>
</dbReference>
<keyword evidence="2" id="KW-0255">Endonuclease</keyword>
<dbReference type="Proteomes" id="UP000198742">
    <property type="component" value="Unassembled WGS sequence"/>
</dbReference>
<evidence type="ECO:0000313" key="2">
    <source>
        <dbReference type="EMBL" id="SEB60485.1"/>
    </source>
</evidence>
<dbReference type="GO" id="GO:0008270">
    <property type="term" value="F:zinc ion binding"/>
    <property type="evidence" value="ECO:0007669"/>
    <property type="project" value="InterPro"/>
</dbReference>
<dbReference type="RefSeq" id="WP_139306453.1">
    <property type="nucleotide sequence ID" value="NZ_FNRT01000002.1"/>
</dbReference>
<dbReference type="AlphaFoldDB" id="A0A1H4KQU6"/>
<organism evidence="2 3">
    <name type="scientific">Nocardioides exalbidus</name>
    <dbReference type="NCBI Taxonomy" id="402596"/>
    <lineage>
        <taxon>Bacteria</taxon>
        <taxon>Bacillati</taxon>
        <taxon>Actinomycetota</taxon>
        <taxon>Actinomycetes</taxon>
        <taxon>Propionibacteriales</taxon>
        <taxon>Nocardioidaceae</taxon>
        <taxon>Nocardioides</taxon>
    </lineage>
</organism>
<protein>
    <submittedName>
        <fullName evidence="2">HNH endonuclease</fullName>
    </submittedName>
</protein>
<gene>
    <name evidence="2" type="ORF">SAMN04489844_0656</name>
</gene>
<accession>A0A1H4KQU6</accession>
<feature type="domain" description="HNH" evidence="1">
    <location>
        <begin position="36"/>
        <end position="82"/>
    </location>
</feature>
<name>A0A1H4KQU6_9ACTN</name>
<dbReference type="InterPro" id="IPR003615">
    <property type="entry name" value="HNH_nuc"/>
</dbReference>
<keyword evidence="3" id="KW-1185">Reference proteome</keyword>
<evidence type="ECO:0000313" key="3">
    <source>
        <dbReference type="Proteomes" id="UP000198742"/>
    </source>
</evidence>
<dbReference type="GO" id="GO:0003676">
    <property type="term" value="F:nucleic acid binding"/>
    <property type="evidence" value="ECO:0007669"/>
    <property type="project" value="InterPro"/>
</dbReference>
<dbReference type="CDD" id="cd00085">
    <property type="entry name" value="HNHc"/>
    <property type="match status" value="1"/>
</dbReference>
<dbReference type="OrthoDB" id="4461979at2"/>
<proteinExistence type="predicted"/>
<dbReference type="InterPro" id="IPR002711">
    <property type="entry name" value="HNH"/>
</dbReference>
<dbReference type="Pfam" id="PF01844">
    <property type="entry name" value="HNH"/>
    <property type="match status" value="1"/>
</dbReference>
<evidence type="ECO:0000259" key="1">
    <source>
        <dbReference type="Pfam" id="PF01844"/>
    </source>
</evidence>
<keyword evidence="2" id="KW-0540">Nuclease</keyword>
<keyword evidence="2" id="KW-0378">Hydrolase</keyword>
<dbReference type="GO" id="GO:0004519">
    <property type="term" value="F:endonuclease activity"/>
    <property type="evidence" value="ECO:0007669"/>
    <property type="project" value="UniProtKB-KW"/>
</dbReference>
<sequence length="516" mass="58207">MPYNIAKSLVNKLPANERNDPEVIGKYLLDEQGGICWLCSGQMHIASEVLEADHDEPEGEGGPTVLANLHLAHLECNRSKRNLSTTQIQPYLRLRRFMRENGGRLKYDGVTTHFDIVPGPSHVELSPTSADISFADKSTTSSQLHRESVGGTDFTFCFVEVPRVALFNDARVQPRNIRYDHAFMIYSDLLKNPLHEPPGCRLDEPDKNGLQRILMFDGQHKTIACWMQGRMTIVIKLYLDMSVSAANYLVNSIQSKIKKLPLSAFELASKMSDEWRNKVDQYESAMADQGKSASEDGFLRWVPSGAERTRAKAAFQSALMQRVLEHSNFRANNFTEASASPSLTEGMIKRQILDKMLSSAPLKDPFYESTSRREEEVENIVWMWNLVLDELATKRDDGTPDEIFIERSRRLFKQASLEHISNLLGQLYGYVMIKGDSKMLDGVPDQTQRDAIEKSIKNICDHPVWTASLDRDGRMLAVQDALTKNQGGKDSFEGVALKLSYALLGQGDTEYGAYWK</sequence>
<dbReference type="EMBL" id="FNRT01000002">
    <property type="protein sequence ID" value="SEB60485.1"/>
    <property type="molecule type" value="Genomic_DNA"/>
</dbReference>
<reference evidence="3" key="1">
    <citation type="submission" date="2016-10" db="EMBL/GenBank/DDBJ databases">
        <authorList>
            <person name="Varghese N."/>
            <person name="Submissions S."/>
        </authorList>
    </citation>
    <scope>NUCLEOTIDE SEQUENCE [LARGE SCALE GENOMIC DNA]</scope>
    <source>
        <strain evidence="3">DSM 22017</strain>
    </source>
</reference>